<accession>A0ABT2CHM2</accession>
<dbReference type="Proteomes" id="UP001431313">
    <property type="component" value="Unassembled WGS sequence"/>
</dbReference>
<protein>
    <recommendedName>
        <fullName evidence="3">Diacylglycerol O-acyltransferase</fullName>
    </recommendedName>
</protein>
<dbReference type="Gene3D" id="3.30.559.10">
    <property type="entry name" value="Chloramphenicol acetyltransferase-like domain"/>
    <property type="match status" value="1"/>
</dbReference>
<dbReference type="SUPFAM" id="SSF52777">
    <property type="entry name" value="CoA-dependent acyltransferases"/>
    <property type="match status" value="2"/>
</dbReference>
<dbReference type="EMBL" id="JANUGQ010000011">
    <property type="protein sequence ID" value="MCS0636905.1"/>
    <property type="molecule type" value="Genomic_DNA"/>
</dbReference>
<reference evidence="1" key="1">
    <citation type="submission" date="2022-08" db="EMBL/GenBank/DDBJ databases">
        <authorList>
            <person name="Somphong A."/>
            <person name="Phongsopitanun W."/>
        </authorList>
    </citation>
    <scope>NUCLEOTIDE SEQUENCE</scope>
    <source>
        <strain evidence="1">LP05-1</strain>
    </source>
</reference>
<comment type="caution">
    <text evidence="1">The sequence shown here is derived from an EMBL/GenBank/DDBJ whole genome shotgun (WGS) entry which is preliminary data.</text>
</comment>
<sequence length="411" mass="43820">MSRTRCVDRVYLADAVPVTTGLCLDLAGPPPTGDEVRNRLAERVPALPALGLGVNRSGTRFVPLPPRPGDQLRLLPVAPGEWDQATETLLRLPLAAAGGPLWDLTLLTAPGERRFRLCLRAHHTLLDGVGIAHTALALLADRPVPGPYPARTGRPTATGAAALARTALGSLRRPQWPGFGAERHGDFRWVYADLGEPLLRRAADRHGVTANDVFLAALARAFHICRPDTRPDAPCPDLPLAMPMSVRDGRTRLHPGNHLVFGHFMLPVSAPDARTALARVVRTTARLRACRYRDTVWALYDTAALTPVTSAHLRLSAARAPVSASHVALPEAPVCFGAPVTAAARLPVPAGGARCYAGLTRVAATARLQVVHDTSVPWAARLPALCADTVRALAKPEGHDPASRCPGRTCD</sequence>
<organism evidence="1 2">
    <name type="scientific">Streptomyces pyxinae</name>
    <dbReference type="NCBI Taxonomy" id="2970734"/>
    <lineage>
        <taxon>Bacteria</taxon>
        <taxon>Bacillati</taxon>
        <taxon>Actinomycetota</taxon>
        <taxon>Actinomycetes</taxon>
        <taxon>Kitasatosporales</taxon>
        <taxon>Streptomycetaceae</taxon>
        <taxon>Streptomyces</taxon>
    </lineage>
</organism>
<keyword evidence="2" id="KW-1185">Reference proteome</keyword>
<evidence type="ECO:0008006" key="3">
    <source>
        <dbReference type="Google" id="ProtNLM"/>
    </source>
</evidence>
<name>A0ABT2CHM2_9ACTN</name>
<evidence type="ECO:0000313" key="2">
    <source>
        <dbReference type="Proteomes" id="UP001431313"/>
    </source>
</evidence>
<dbReference type="InterPro" id="IPR023213">
    <property type="entry name" value="CAT-like_dom_sf"/>
</dbReference>
<evidence type="ECO:0000313" key="1">
    <source>
        <dbReference type="EMBL" id="MCS0636905.1"/>
    </source>
</evidence>
<gene>
    <name evidence="1" type="ORF">NX801_14805</name>
</gene>
<dbReference type="RefSeq" id="WP_258788167.1">
    <property type="nucleotide sequence ID" value="NZ_JANUGQ010000011.1"/>
</dbReference>
<proteinExistence type="predicted"/>